<feature type="transmembrane region" description="Helical" evidence="1">
    <location>
        <begin position="63"/>
        <end position="89"/>
    </location>
</feature>
<protein>
    <recommendedName>
        <fullName evidence="4">Inner membrane protein</fullName>
    </recommendedName>
</protein>
<reference evidence="2 3" key="1">
    <citation type="submission" date="2016-12" db="EMBL/GenBank/DDBJ databases">
        <title>Izhakiella australiana sp. nov. of genus Izhakiella isolated from Australian desert.</title>
        <authorList>
            <person name="Ji M."/>
        </authorList>
    </citation>
    <scope>NUCLEOTIDE SEQUENCE [LARGE SCALE GENOMIC DNA]</scope>
    <source>
        <strain evidence="2 3">D4N98</strain>
    </source>
</reference>
<dbReference type="RefSeq" id="WP_241825883.1">
    <property type="nucleotide sequence ID" value="NZ_MRUL01000003.1"/>
</dbReference>
<keyword evidence="3" id="KW-1185">Reference proteome</keyword>
<keyword evidence="1" id="KW-1133">Transmembrane helix</keyword>
<evidence type="ECO:0000313" key="2">
    <source>
        <dbReference type="EMBL" id="OON40899.1"/>
    </source>
</evidence>
<proteinExistence type="predicted"/>
<evidence type="ECO:0000256" key="1">
    <source>
        <dbReference type="SAM" id="Phobius"/>
    </source>
</evidence>
<dbReference type="AlphaFoldDB" id="A0A1S8YP08"/>
<sequence>MFRSVSWPGVVACTIFYGVVFVIVRYQILMSHLPLHQGQLGMLLFLLPGAVSALTSKRAPLTVAIIGSLLATPFCLILMATGVMLFHSFWQECAFSISSIFWCGLGALGVMLCRTLLEMRHGGQ</sequence>
<evidence type="ECO:0000313" key="3">
    <source>
        <dbReference type="Proteomes" id="UP000190667"/>
    </source>
</evidence>
<feature type="transmembrane region" description="Helical" evidence="1">
    <location>
        <begin position="95"/>
        <end position="117"/>
    </location>
</feature>
<feature type="transmembrane region" description="Helical" evidence="1">
    <location>
        <begin position="7"/>
        <end position="28"/>
    </location>
</feature>
<dbReference type="InterPro" id="IPR020368">
    <property type="entry name" value="Uncharacterised_YbjM"/>
</dbReference>
<evidence type="ECO:0008006" key="4">
    <source>
        <dbReference type="Google" id="ProtNLM"/>
    </source>
</evidence>
<organism evidence="2 3">
    <name type="scientific">Izhakiella australiensis</name>
    <dbReference type="NCBI Taxonomy" id="1926881"/>
    <lineage>
        <taxon>Bacteria</taxon>
        <taxon>Pseudomonadati</taxon>
        <taxon>Pseudomonadota</taxon>
        <taxon>Gammaproteobacteria</taxon>
        <taxon>Enterobacterales</taxon>
        <taxon>Erwiniaceae</taxon>
        <taxon>Izhakiella</taxon>
    </lineage>
</organism>
<dbReference type="Proteomes" id="UP000190667">
    <property type="component" value="Unassembled WGS sequence"/>
</dbReference>
<dbReference type="Pfam" id="PF11045">
    <property type="entry name" value="YbjM"/>
    <property type="match status" value="1"/>
</dbReference>
<feature type="transmembrane region" description="Helical" evidence="1">
    <location>
        <begin position="40"/>
        <end position="56"/>
    </location>
</feature>
<dbReference type="EMBL" id="MRUL01000003">
    <property type="protein sequence ID" value="OON40899.1"/>
    <property type="molecule type" value="Genomic_DNA"/>
</dbReference>
<gene>
    <name evidence="2" type="ORF">BTJ39_07470</name>
</gene>
<keyword evidence="1" id="KW-0472">Membrane</keyword>
<keyword evidence="1" id="KW-0812">Transmembrane</keyword>
<comment type="caution">
    <text evidence="2">The sequence shown here is derived from an EMBL/GenBank/DDBJ whole genome shotgun (WGS) entry which is preliminary data.</text>
</comment>
<name>A0A1S8YP08_9GAMM</name>
<dbReference type="GO" id="GO:0016020">
    <property type="term" value="C:membrane"/>
    <property type="evidence" value="ECO:0007669"/>
    <property type="project" value="InterPro"/>
</dbReference>
<accession>A0A1S8YP08</accession>